<dbReference type="InterPro" id="IPR042183">
    <property type="entry name" value="MmgE/PrpD_sf_1"/>
</dbReference>
<dbReference type="OrthoDB" id="10267976at2759"/>
<gene>
    <name evidence="5" type="ORF">BDP27DRAFT_1441057</name>
</gene>
<accession>A0A9P5UGP8</accession>
<dbReference type="AlphaFoldDB" id="A0A9P5UGP8"/>
<dbReference type="PANTHER" id="PTHR16943:SF8">
    <property type="entry name" value="2-METHYLCITRATE DEHYDRATASE"/>
    <property type="match status" value="1"/>
</dbReference>
<keyword evidence="2" id="KW-0472">Membrane</keyword>
<feature type="transmembrane region" description="Helical" evidence="2">
    <location>
        <begin position="473"/>
        <end position="490"/>
    </location>
</feature>
<dbReference type="InterPro" id="IPR045337">
    <property type="entry name" value="MmgE_PrpD_C"/>
</dbReference>
<name>A0A9P5UGP8_9AGAR</name>
<dbReference type="SUPFAM" id="SSF103378">
    <property type="entry name" value="2-methylcitrate dehydratase PrpD"/>
    <property type="match status" value="1"/>
</dbReference>
<feature type="domain" description="MmgE/PrpD C-terminal" evidence="4">
    <location>
        <begin position="269"/>
        <end position="429"/>
    </location>
</feature>
<dbReference type="Gene3D" id="1.10.4100.10">
    <property type="entry name" value="2-methylcitrate dehydratase PrpD"/>
    <property type="match status" value="1"/>
</dbReference>
<sequence length="491" mass="51000">MATQQLATWAVGLQYTDFSPPVIDAAVKSIYNWAGCAIGGYQQTAPGTALNVTGPHFGGPPTSSILALANGSTQTDAQIAAFVNGIAGHVDDYDDTHLQTIIHPSGHVASALLAVSEWKGGINGSEFITAFVAGVEAELKLGLSVWPQHYDIGWHDTSTTGSVGTAVAVSKLLGLDVPTMQQAIGIAATQVIGMQVFFGSDTKSFHVGRASASGMLAALLAQQGFTSSLVGLEGEFGWVHVVSTRENVTAEFDTLGKTYEILSNTFKPYPCGIVMHPSIEGAINVQAAALAQNLSISDITSVSATVNPETLVLTGQIDPTTGLEGKFSVYHGIAVGLLYGTVTPQQFTDAVVTNSTVVALRKLVNVTTDPNVSEVSATVTAIFKNGQNVTQNIANVIGSLANPLTVDQLKTKFLGQASLVLGNDIAEKAYEAFSNIGNMTDVSTLTQMFSGQNGTASTSASTSSSPRMRVPNTAVFTVIMAILLGTVALVG</sequence>
<dbReference type="Gene3D" id="3.30.1330.120">
    <property type="entry name" value="2-methylcitrate dehydratase PrpD"/>
    <property type="match status" value="1"/>
</dbReference>
<evidence type="ECO:0000259" key="3">
    <source>
        <dbReference type="Pfam" id="PF03972"/>
    </source>
</evidence>
<dbReference type="GO" id="GO:0016829">
    <property type="term" value="F:lyase activity"/>
    <property type="evidence" value="ECO:0007669"/>
    <property type="project" value="InterPro"/>
</dbReference>
<keyword evidence="6" id="KW-1185">Reference proteome</keyword>
<dbReference type="PANTHER" id="PTHR16943">
    <property type="entry name" value="2-METHYLCITRATE DEHYDRATASE-RELATED"/>
    <property type="match status" value="1"/>
</dbReference>
<proteinExistence type="inferred from homology"/>
<dbReference type="InterPro" id="IPR036148">
    <property type="entry name" value="MmgE/PrpD_sf"/>
</dbReference>
<organism evidence="5 6">
    <name type="scientific">Rhodocollybia butyracea</name>
    <dbReference type="NCBI Taxonomy" id="206335"/>
    <lineage>
        <taxon>Eukaryota</taxon>
        <taxon>Fungi</taxon>
        <taxon>Dikarya</taxon>
        <taxon>Basidiomycota</taxon>
        <taxon>Agaricomycotina</taxon>
        <taxon>Agaricomycetes</taxon>
        <taxon>Agaricomycetidae</taxon>
        <taxon>Agaricales</taxon>
        <taxon>Marasmiineae</taxon>
        <taxon>Omphalotaceae</taxon>
        <taxon>Rhodocollybia</taxon>
    </lineage>
</organism>
<feature type="domain" description="MmgE/PrpD N-terminal" evidence="3">
    <location>
        <begin position="4"/>
        <end position="248"/>
    </location>
</feature>
<comment type="caution">
    <text evidence="5">The sequence shown here is derived from an EMBL/GenBank/DDBJ whole genome shotgun (WGS) entry which is preliminary data.</text>
</comment>
<dbReference type="InterPro" id="IPR042188">
    <property type="entry name" value="MmgE/PrpD_sf_2"/>
</dbReference>
<evidence type="ECO:0000256" key="2">
    <source>
        <dbReference type="SAM" id="Phobius"/>
    </source>
</evidence>
<evidence type="ECO:0000313" key="5">
    <source>
        <dbReference type="EMBL" id="KAF9078647.1"/>
    </source>
</evidence>
<dbReference type="EMBL" id="JADNRY010000001">
    <property type="protein sequence ID" value="KAF9078647.1"/>
    <property type="molecule type" value="Genomic_DNA"/>
</dbReference>
<dbReference type="Pfam" id="PF19305">
    <property type="entry name" value="MmgE_PrpD_C"/>
    <property type="match status" value="1"/>
</dbReference>
<reference evidence="5" key="1">
    <citation type="submission" date="2020-11" db="EMBL/GenBank/DDBJ databases">
        <authorList>
            <consortium name="DOE Joint Genome Institute"/>
            <person name="Ahrendt S."/>
            <person name="Riley R."/>
            <person name="Andreopoulos W."/>
            <person name="Labutti K."/>
            <person name="Pangilinan J."/>
            <person name="Ruiz-Duenas F.J."/>
            <person name="Barrasa J.M."/>
            <person name="Sanchez-Garcia M."/>
            <person name="Camarero S."/>
            <person name="Miyauchi S."/>
            <person name="Serrano A."/>
            <person name="Linde D."/>
            <person name="Babiker R."/>
            <person name="Drula E."/>
            <person name="Ayuso-Fernandez I."/>
            <person name="Pacheco R."/>
            <person name="Padilla G."/>
            <person name="Ferreira P."/>
            <person name="Barriuso J."/>
            <person name="Kellner H."/>
            <person name="Castanera R."/>
            <person name="Alfaro M."/>
            <person name="Ramirez L."/>
            <person name="Pisabarro A.G."/>
            <person name="Kuo A."/>
            <person name="Tritt A."/>
            <person name="Lipzen A."/>
            <person name="He G."/>
            <person name="Yan M."/>
            <person name="Ng V."/>
            <person name="Cullen D."/>
            <person name="Martin F."/>
            <person name="Rosso M.-N."/>
            <person name="Henrissat B."/>
            <person name="Hibbett D."/>
            <person name="Martinez A.T."/>
            <person name="Grigoriev I.V."/>
        </authorList>
    </citation>
    <scope>NUCLEOTIDE SEQUENCE</scope>
    <source>
        <strain evidence="5">AH 40177</strain>
    </source>
</reference>
<protein>
    <submittedName>
        <fullName evidence="5">Uncharacterized protein</fullName>
    </submittedName>
</protein>
<keyword evidence="2" id="KW-0812">Transmembrane</keyword>
<comment type="similarity">
    <text evidence="1">Belongs to the PrpD family.</text>
</comment>
<evidence type="ECO:0000259" key="4">
    <source>
        <dbReference type="Pfam" id="PF19305"/>
    </source>
</evidence>
<dbReference type="InterPro" id="IPR005656">
    <property type="entry name" value="MmgE_PrpD"/>
</dbReference>
<evidence type="ECO:0000256" key="1">
    <source>
        <dbReference type="ARBA" id="ARBA00006174"/>
    </source>
</evidence>
<dbReference type="Proteomes" id="UP000772434">
    <property type="component" value="Unassembled WGS sequence"/>
</dbReference>
<evidence type="ECO:0000313" key="6">
    <source>
        <dbReference type="Proteomes" id="UP000772434"/>
    </source>
</evidence>
<dbReference type="Pfam" id="PF03972">
    <property type="entry name" value="MmgE_PrpD_N"/>
    <property type="match status" value="1"/>
</dbReference>
<dbReference type="InterPro" id="IPR045336">
    <property type="entry name" value="MmgE_PrpD_N"/>
</dbReference>
<keyword evidence="2" id="KW-1133">Transmembrane helix</keyword>